<evidence type="ECO:0000313" key="1">
    <source>
        <dbReference type="EMBL" id="RKN86299.1"/>
    </source>
</evidence>
<keyword evidence="2" id="KW-1185">Reference proteome</keyword>
<gene>
    <name evidence="1" type="ORF">D7M11_04610</name>
</gene>
<dbReference type="EMBL" id="RBAH01000002">
    <property type="protein sequence ID" value="RKN86299.1"/>
    <property type="molecule type" value="Genomic_DNA"/>
</dbReference>
<dbReference type="SUPFAM" id="SSF53850">
    <property type="entry name" value="Periplasmic binding protein-like II"/>
    <property type="match status" value="1"/>
</dbReference>
<dbReference type="Proteomes" id="UP000282311">
    <property type="component" value="Unassembled WGS sequence"/>
</dbReference>
<reference evidence="1 2" key="1">
    <citation type="journal article" date="2007" name="Int. J. Syst. Evol. Microbiol.">
        <title>Paenibacillus ginsengarvi sp. nov., isolated from soil from ginseng cultivation.</title>
        <authorList>
            <person name="Yoon M.H."/>
            <person name="Ten L.N."/>
            <person name="Im W.T."/>
        </authorList>
    </citation>
    <scope>NUCLEOTIDE SEQUENCE [LARGE SCALE GENOMIC DNA]</scope>
    <source>
        <strain evidence="1 2">KCTC 13059</strain>
    </source>
</reference>
<comment type="caution">
    <text evidence="1">The sequence shown here is derived from an EMBL/GenBank/DDBJ whole genome shotgun (WGS) entry which is preliminary data.</text>
</comment>
<dbReference type="Gene3D" id="3.40.190.10">
    <property type="entry name" value="Periplasmic binding protein-like II"/>
    <property type="match status" value="1"/>
</dbReference>
<evidence type="ECO:0000313" key="2">
    <source>
        <dbReference type="Proteomes" id="UP000282311"/>
    </source>
</evidence>
<protein>
    <submittedName>
        <fullName evidence="1">Extracellular solute-binding protein</fullName>
    </submittedName>
</protein>
<sequence>MEAVYLEPLRNKYPHLDLRYIQTSKADGTTIPNLLAAGVKFDLYTNSRGGFEEALLDYDLKYDMSDLIRKYNVDIGHLEPTAIESMRQMFGGKLYGLPVKMNSLLMYYNKTLAEETQKMIDTSTATQR</sequence>
<accession>A0A3B0CSN6</accession>
<proteinExistence type="predicted"/>
<dbReference type="AlphaFoldDB" id="A0A3B0CSN6"/>
<organism evidence="1 2">
    <name type="scientific">Paenibacillus ginsengarvi</name>
    <dbReference type="NCBI Taxonomy" id="400777"/>
    <lineage>
        <taxon>Bacteria</taxon>
        <taxon>Bacillati</taxon>
        <taxon>Bacillota</taxon>
        <taxon>Bacilli</taxon>
        <taxon>Bacillales</taxon>
        <taxon>Paenibacillaceae</taxon>
        <taxon>Paenibacillus</taxon>
    </lineage>
</organism>
<name>A0A3B0CSN6_9BACL</name>